<dbReference type="GO" id="GO:0045739">
    <property type="term" value="P:positive regulation of DNA repair"/>
    <property type="evidence" value="ECO:0007669"/>
    <property type="project" value="TreeGrafter"/>
</dbReference>
<name>A0A2U9B775_SCOMX</name>
<dbReference type="PANTHER" id="PTHR15932:SF2">
    <property type="entry name" value="BRCA1-A COMPLEX SUBUNIT RAP80"/>
    <property type="match status" value="1"/>
</dbReference>
<feature type="region of interest" description="Disordered" evidence="1">
    <location>
        <begin position="1"/>
        <end position="42"/>
    </location>
</feature>
<feature type="region of interest" description="Disordered" evidence="1">
    <location>
        <begin position="83"/>
        <end position="185"/>
    </location>
</feature>
<feature type="compositionally biased region" description="Low complexity" evidence="1">
    <location>
        <begin position="463"/>
        <end position="475"/>
    </location>
</feature>
<feature type="region of interest" description="Disordered" evidence="1">
    <location>
        <begin position="821"/>
        <end position="870"/>
    </location>
</feature>
<feature type="compositionally biased region" description="Acidic residues" evidence="1">
    <location>
        <begin position="847"/>
        <end position="856"/>
    </location>
</feature>
<evidence type="ECO:0000256" key="1">
    <source>
        <dbReference type="SAM" id="MobiDB-lite"/>
    </source>
</evidence>
<dbReference type="InterPro" id="IPR038868">
    <property type="entry name" value="RAP80"/>
</dbReference>
<dbReference type="CDD" id="cd20912">
    <property type="entry name" value="AIR_RAP80-like"/>
    <property type="match status" value="1"/>
</dbReference>
<dbReference type="EMBL" id="CP026246">
    <property type="protein sequence ID" value="AWO99618.1"/>
    <property type="molecule type" value="Genomic_DNA"/>
</dbReference>
<feature type="region of interest" description="Disordered" evidence="1">
    <location>
        <begin position="761"/>
        <end position="780"/>
    </location>
</feature>
<gene>
    <name evidence="2" type="ORF">SMAX5B_012255</name>
</gene>
<sequence length="901" mass="98713">MSLRKQADELSSARLSPSTATRHKRRRERENKPKSKEMTEEEMMDLALRMSEQEASDDAFRLQQEEAAVMKAIEESMVAQSQSLLADGDSEPQLRLCSRPKLSRGKRTSALERMSPDTDQTRETIGAGDENNNNNRNKKRKRKEAGSPEVSLCSSEPQDSPQSSDSTQIDDCPLRTSPVFPSSACRAAVHIPRLGRDLLDDCRTSGFSPVFSETEQGDSGAMHLSPEYLKSPVFGRNTQREESQHDPLISVCTSNSEHSGIVFSSQDSSSSSVRTASCRPHSPVFPRSPGLPVKPRSPERSSICPVPDRGQKETSEAPSAAEVKGPNGDVTLSIICSPSQRTRQARRFRVKSVDAPDDRSNAVAASPHSDDSLQLIESPEEPNAAATEPSVDMTLLWSDEDEDDVTPAGSPSPVFPEERPVGGAAEVPAGAAAMNHVTAASPGTDKSESSSACRQQRPTTELQPTSSSSQGSSPTPTVHYYWGVPFCPRGLDPDSYTQVILAQMNVYDQSLKLAQRRLLRKAPWGDAILPRVEKSPSPDSPAESPHRPAPRRRGLRLRDRNQCETRPEEEEEQQDGEEEEGEKEKSEGVRGGGGGGEEPQTDTDECEVCPETQLSNHDDDDDSTQDLTTDADAGAVLRPESPDLPEVETIPPDVAQPPSQEDGDEMEVDAVCGTSEGKPQEATEEERPDPVEEVKRGRMSTSPEAEKQTAAIVPPIPEAVVVDCPICQGSFPAARIEWHAAYCDGEVAVVGERHPAVSLKPCRKRPRQAQERSDSSDRNPEKCYICQKNVPLRDYSRHTELCLRQRRPDTSDSRGNLLSALEQTENRSSEAGPSGSRLQPREVIDLRDDDDEDEEGAGGSTPAVRISNSPIRSFTPISEAAGCLIDFRRQPRVKKMSRRRR</sequence>
<feature type="compositionally biased region" description="Basic and acidic residues" evidence="1">
    <location>
        <begin position="556"/>
        <end position="566"/>
    </location>
</feature>
<feature type="compositionally biased region" description="Acidic residues" evidence="1">
    <location>
        <begin position="599"/>
        <end position="608"/>
    </location>
</feature>
<organism evidence="2 3">
    <name type="scientific">Scophthalmus maximus</name>
    <name type="common">Turbot</name>
    <name type="synonym">Psetta maxima</name>
    <dbReference type="NCBI Taxonomy" id="52904"/>
    <lineage>
        <taxon>Eukaryota</taxon>
        <taxon>Metazoa</taxon>
        <taxon>Chordata</taxon>
        <taxon>Craniata</taxon>
        <taxon>Vertebrata</taxon>
        <taxon>Euteleostomi</taxon>
        <taxon>Actinopterygii</taxon>
        <taxon>Neopterygii</taxon>
        <taxon>Teleostei</taxon>
        <taxon>Neoteleostei</taxon>
        <taxon>Acanthomorphata</taxon>
        <taxon>Carangaria</taxon>
        <taxon>Pleuronectiformes</taxon>
        <taxon>Pleuronectoidei</taxon>
        <taxon>Scophthalmidae</taxon>
        <taxon>Scophthalmus</taxon>
    </lineage>
</organism>
<accession>A0A2U9B775</accession>
<dbReference type="Proteomes" id="UP000246464">
    <property type="component" value="Chromosome 4"/>
</dbReference>
<feature type="compositionally biased region" description="Basic and acidic residues" evidence="1">
    <location>
        <begin position="28"/>
        <end position="38"/>
    </location>
</feature>
<dbReference type="GO" id="GO:0070531">
    <property type="term" value="C:BRCA1-A complex"/>
    <property type="evidence" value="ECO:0007669"/>
    <property type="project" value="InterPro"/>
</dbReference>
<protein>
    <submittedName>
        <fullName evidence="2">Putative BRCA1-A complex subunit RAP80</fullName>
    </submittedName>
</protein>
<proteinExistence type="predicted"/>
<dbReference type="AlphaFoldDB" id="A0A2U9B775"/>
<feature type="region of interest" description="Disordered" evidence="1">
    <location>
        <begin position="529"/>
        <end position="711"/>
    </location>
</feature>
<feature type="compositionally biased region" description="Basic and acidic residues" evidence="1">
    <location>
        <begin position="351"/>
        <end position="360"/>
    </location>
</feature>
<feature type="compositionally biased region" description="Low complexity" evidence="1">
    <location>
        <begin position="154"/>
        <end position="166"/>
    </location>
</feature>
<feature type="region of interest" description="Disordered" evidence="1">
    <location>
        <begin position="260"/>
        <end position="422"/>
    </location>
</feature>
<feature type="compositionally biased region" description="Acidic residues" evidence="1">
    <location>
        <begin position="567"/>
        <end position="581"/>
    </location>
</feature>
<dbReference type="GO" id="GO:0070530">
    <property type="term" value="F:K63-linked polyubiquitin modification-dependent protein binding"/>
    <property type="evidence" value="ECO:0007669"/>
    <property type="project" value="InterPro"/>
</dbReference>
<dbReference type="Gene3D" id="6.10.250.1800">
    <property type="match status" value="1"/>
</dbReference>
<feature type="compositionally biased region" description="Polar residues" evidence="1">
    <location>
        <begin position="449"/>
        <end position="462"/>
    </location>
</feature>
<dbReference type="GO" id="GO:0006302">
    <property type="term" value="P:double-strand break repair"/>
    <property type="evidence" value="ECO:0007669"/>
    <property type="project" value="InterPro"/>
</dbReference>
<dbReference type="InterPro" id="IPR003903">
    <property type="entry name" value="UIM_dom"/>
</dbReference>
<dbReference type="PROSITE" id="PS50330">
    <property type="entry name" value="UIM"/>
    <property type="match status" value="1"/>
</dbReference>
<feature type="region of interest" description="Disordered" evidence="1">
    <location>
        <begin position="439"/>
        <end position="475"/>
    </location>
</feature>
<dbReference type="PANTHER" id="PTHR15932">
    <property type="entry name" value="UBIQUITIN INTERACTION MOTIF-CONTAINING PROTEIN 1"/>
    <property type="match status" value="1"/>
</dbReference>
<keyword evidence="3" id="KW-1185">Reference proteome</keyword>
<feature type="compositionally biased region" description="Basic and acidic residues" evidence="1">
    <location>
        <begin position="768"/>
        <end position="780"/>
    </location>
</feature>
<evidence type="ECO:0000313" key="2">
    <source>
        <dbReference type="EMBL" id="AWO99618.1"/>
    </source>
</evidence>
<reference evidence="2 3" key="1">
    <citation type="submission" date="2017-12" db="EMBL/GenBank/DDBJ databases">
        <title>Integrating genomic resources of turbot (Scophthalmus maximus) in depth evaluation of genetic and physical mapping variation across individuals.</title>
        <authorList>
            <person name="Martinez P."/>
        </authorList>
    </citation>
    <scope>NUCLEOTIDE SEQUENCE [LARGE SCALE GENOMIC DNA]</scope>
</reference>
<evidence type="ECO:0000313" key="3">
    <source>
        <dbReference type="Proteomes" id="UP000246464"/>
    </source>
</evidence>
<dbReference type="STRING" id="52904.ENSSMAP00000018942"/>
<dbReference type="GO" id="GO:0042393">
    <property type="term" value="F:histone binding"/>
    <property type="evidence" value="ECO:0007669"/>
    <property type="project" value="TreeGrafter"/>
</dbReference>